<dbReference type="AlphaFoldDB" id="A0A5M3M7E4"/>
<name>A0A5M3M7E4_CONPW</name>
<dbReference type="KEGG" id="cput:CONPUDRAFT_77440"/>
<comment type="caution">
    <text evidence="3">The sequence shown here is derived from an EMBL/GenBank/DDBJ whole genome shotgun (WGS) entry which is preliminary data.</text>
</comment>
<evidence type="ECO:0000313" key="4">
    <source>
        <dbReference type="Proteomes" id="UP000053558"/>
    </source>
</evidence>
<proteinExistence type="predicted"/>
<dbReference type="InterPro" id="IPR011320">
    <property type="entry name" value="RNase_H1_N"/>
</dbReference>
<dbReference type="InterPro" id="IPR009027">
    <property type="entry name" value="Ribosomal_bL9/RNase_H1_N"/>
</dbReference>
<dbReference type="Proteomes" id="UP000053558">
    <property type="component" value="Unassembled WGS sequence"/>
</dbReference>
<accession>A0A5M3M7E4</accession>
<dbReference type="GeneID" id="19209612"/>
<dbReference type="RefSeq" id="XP_007774593.1">
    <property type="nucleotide sequence ID" value="XM_007776403.1"/>
</dbReference>
<dbReference type="EMBL" id="JH711589">
    <property type="protein sequence ID" value="EIW75169.1"/>
    <property type="molecule type" value="Genomic_DNA"/>
</dbReference>
<sequence length="266" mass="30290">MPPICFRITTTSTTTITRRFEVVVEVDTERRTSTPATHTPPSRTSERSIPASAPQTPHGTNDRRIRLVLPAPRLPDEAHGPSPAHTSSRRESHERSASPDRVHELVSMRTTFSMPAFDIVPRQLEGKMHRLRLWLDGRYAAHHSHLNVYHPTELPLPEPQDNQSYFVVFRGLQTGVFYTRHELHQRVRRVEGARWAEYDNLTDAMVTYRAAYDDGAVIAILHLLSTAPNASQVPEIVHECYISVCEMRRLVHGFDPKAMYSRLAAC</sequence>
<evidence type="ECO:0000313" key="3">
    <source>
        <dbReference type="EMBL" id="EIW75169.1"/>
    </source>
</evidence>
<feature type="domain" description="Ribonuclease H1 N-terminal" evidence="2">
    <location>
        <begin position="165"/>
        <end position="204"/>
    </location>
</feature>
<dbReference type="SUPFAM" id="SSF55658">
    <property type="entry name" value="L9 N-domain-like"/>
    <property type="match status" value="1"/>
</dbReference>
<evidence type="ECO:0000259" key="2">
    <source>
        <dbReference type="Pfam" id="PF01693"/>
    </source>
</evidence>
<feature type="compositionally biased region" description="Basic and acidic residues" evidence="1">
    <location>
        <begin position="88"/>
        <end position="101"/>
    </location>
</feature>
<evidence type="ECO:0000256" key="1">
    <source>
        <dbReference type="SAM" id="MobiDB-lite"/>
    </source>
</evidence>
<feature type="region of interest" description="Disordered" evidence="1">
    <location>
        <begin position="27"/>
        <end position="101"/>
    </location>
</feature>
<protein>
    <recommendedName>
        <fullName evidence="2">Ribonuclease H1 N-terminal domain-containing protein</fullName>
    </recommendedName>
</protein>
<dbReference type="Pfam" id="PF01693">
    <property type="entry name" value="Cauli_VI"/>
    <property type="match status" value="1"/>
</dbReference>
<gene>
    <name evidence="3" type="ORF">CONPUDRAFT_77440</name>
</gene>
<organism evidence="3 4">
    <name type="scientific">Coniophora puteana (strain RWD-64-598)</name>
    <name type="common">Brown rot fungus</name>
    <dbReference type="NCBI Taxonomy" id="741705"/>
    <lineage>
        <taxon>Eukaryota</taxon>
        <taxon>Fungi</taxon>
        <taxon>Dikarya</taxon>
        <taxon>Basidiomycota</taxon>
        <taxon>Agaricomycotina</taxon>
        <taxon>Agaricomycetes</taxon>
        <taxon>Agaricomycetidae</taxon>
        <taxon>Boletales</taxon>
        <taxon>Coniophorineae</taxon>
        <taxon>Coniophoraceae</taxon>
        <taxon>Coniophora</taxon>
    </lineage>
</organism>
<reference evidence="4" key="1">
    <citation type="journal article" date="2012" name="Science">
        <title>The Paleozoic origin of enzymatic lignin decomposition reconstructed from 31 fungal genomes.</title>
        <authorList>
            <person name="Floudas D."/>
            <person name="Binder M."/>
            <person name="Riley R."/>
            <person name="Barry K."/>
            <person name="Blanchette R.A."/>
            <person name="Henrissat B."/>
            <person name="Martinez A.T."/>
            <person name="Otillar R."/>
            <person name="Spatafora J.W."/>
            <person name="Yadav J.S."/>
            <person name="Aerts A."/>
            <person name="Benoit I."/>
            <person name="Boyd A."/>
            <person name="Carlson A."/>
            <person name="Copeland A."/>
            <person name="Coutinho P.M."/>
            <person name="de Vries R.P."/>
            <person name="Ferreira P."/>
            <person name="Findley K."/>
            <person name="Foster B."/>
            <person name="Gaskell J."/>
            <person name="Glotzer D."/>
            <person name="Gorecki P."/>
            <person name="Heitman J."/>
            <person name="Hesse C."/>
            <person name="Hori C."/>
            <person name="Igarashi K."/>
            <person name="Jurgens J.A."/>
            <person name="Kallen N."/>
            <person name="Kersten P."/>
            <person name="Kohler A."/>
            <person name="Kuees U."/>
            <person name="Kumar T.K.A."/>
            <person name="Kuo A."/>
            <person name="LaButti K."/>
            <person name="Larrondo L.F."/>
            <person name="Lindquist E."/>
            <person name="Ling A."/>
            <person name="Lombard V."/>
            <person name="Lucas S."/>
            <person name="Lundell T."/>
            <person name="Martin R."/>
            <person name="McLaughlin D.J."/>
            <person name="Morgenstern I."/>
            <person name="Morin E."/>
            <person name="Murat C."/>
            <person name="Nagy L.G."/>
            <person name="Nolan M."/>
            <person name="Ohm R.A."/>
            <person name="Patyshakuliyeva A."/>
            <person name="Rokas A."/>
            <person name="Ruiz-Duenas F.J."/>
            <person name="Sabat G."/>
            <person name="Salamov A."/>
            <person name="Samejima M."/>
            <person name="Schmutz J."/>
            <person name="Slot J.C."/>
            <person name="St John F."/>
            <person name="Stenlid J."/>
            <person name="Sun H."/>
            <person name="Sun S."/>
            <person name="Syed K."/>
            <person name="Tsang A."/>
            <person name="Wiebenga A."/>
            <person name="Young D."/>
            <person name="Pisabarro A."/>
            <person name="Eastwood D.C."/>
            <person name="Martin F."/>
            <person name="Cullen D."/>
            <person name="Grigoriev I.V."/>
            <person name="Hibbett D.S."/>
        </authorList>
    </citation>
    <scope>NUCLEOTIDE SEQUENCE [LARGE SCALE GENOMIC DNA]</scope>
    <source>
        <strain evidence="4">RWD-64-598 SS2</strain>
    </source>
</reference>
<keyword evidence="4" id="KW-1185">Reference proteome</keyword>